<feature type="domain" description="EAL" evidence="1">
    <location>
        <begin position="1"/>
        <end position="44"/>
    </location>
</feature>
<dbReference type="OrthoDB" id="9814202at2"/>
<proteinExistence type="predicted"/>
<dbReference type="PANTHER" id="PTHR33121:SF70">
    <property type="entry name" value="SIGNALING PROTEIN YKOW"/>
    <property type="match status" value="1"/>
</dbReference>
<dbReference type="AlphaFoldDB" id="A0A433X8I7"/>
<protein>
    <submittedName>
        <fullName evidence="2">EAL domain-containing protein</fullName>
    </submittedName>
</protein>
<organism evidence="2 3">
    <name type="scientific">Arsenicitalea aurantiaca</name>
    <dbReference type="NCBI Taxonomy" id="1783274"/>
    <lineage>
        <taxon>Bacteria</taxon>
        <taxon>Pseudomonadati</taxon>
        <taxon>Pseudomonadota</taxon>
        <taxon>Alphaproteobacteria</taxon>
        <taxon>Hyphomicrobiales</taxon>
        <taxon>Devosiaceae</taxon>
        <taxon>Arsenicitalea</taxon>
    </lineage>
</organism>
<dbReference type="Proteomes" id="UP000281547">
    <property type="component" value="Unassembled WGS sequence"/>
</dbReference>
<dbReference type="Gene3D" id="3.20.20.450">
    <property type="entry name" value="EAL domain"/>
    <property type="match status" value="1"/>
</dbReference>
<name>A0A433X8I7_9HYPH</name>
<evidence type="ECO:0000259" key="1">
    <source>
        <dbReference type="PROSITE" id="PS50883"/>
    </source>
</evidence>
<dbReference type="PANTHER" id="PTHR33121">
    <property type="entry name" value="CYCLIC DI-GMP PHOSPHODIESTERASE PDEF"/>
    <property type="match status" value="1"/>
</dbReference>
<accession>A0A433X8I7</accession>
<gene>
    <name evidence="2" type="ORF">EMQ25_11340</name>
</gene>
<dbReference type="PROSITE" id="PS50883">
    <property type="entry name" value="EAL"/>
    <property type="match status" value="1"/>
</dbReference>
<keyword evidence="3" id="KW-1185">Reference proteome</keyword>
<dbReference type="InterPro" id="IPR001633">
    <property type="entry name" value="EAL_dom"/>
</dbReference>
<sequence>MAEGVETPEQEALLRKWRCAQAQGYLYSRPLPASDFGKLLIPASASVRS</sequence>
<dbReference type="EMBL" id="RZNJ01000004">
    <property type="protein sequence ID" value="RUT30401.1"/>
    <property type="molecule type" value="Genomic_DNA"/>
</dbReference>
<dbReference type="InterPro" id="IPR050706">
    <property type="entry name" value="Cyclic-di-GMP_PDE-like"/>
</dbReference>
<reference evidence="2 3" key="1">
    <citation type="journal article" date="2016" name="Int. J. Syst. Evol. Microbiol.">
        <title>Arsenicitalea aurantiaca gen. nov., sp. nov., a new member of the family Hyphomicrobiaceae, isolated from high-arsenic sediment.</title>
        <authorList>
            <person name="Mu Y."/>
            <person name="Zhou L."/>
            <person name="Zeng X.C."/>
            <person name="Liu L."/>
            <person name="Pan Y."/>
            <person name="Chen X."/>
            <person name="Wang J."/>
            <person name="Li S."/>
            <person name="Li W.J."/>
            <person name="Wang Y."/>
        </authorList>
    </citation>
    <scope>NUCLEOTIDE SEQUENCE [LARGE SCALE GENOMIC DNA]</scope>
    <source>
        <strain evidence="2 3">42-50</strain>
    </source>
</reference>
<dbReference type="SUPFAM" id="SSF141868">
    <property type="entry name" value="EAL domain-like"/>
    <property type="match status" value="1"/>
</dbReference>
<comment type="caution">
    <text evidence="2">The sequence shown here is derived from an EMBL/GenBank/DDBJ whole genome shotgun (WGS) entry which is preliminary data.</text>
</comment>
<dbReference type="InterPro" id="IPR035919">
    <property type="entry name" value="EAL_sf"/>
</dbReference>
<dbReference type="GO" id="GO:0071111">
    <property type="term" value="F:cyclic-guanylate-specific phosphodiesterase activity"/>
    <property type="evidence" value="ECO:0007669"/>
    <property type="project" value="InterPro"/>
</dbReference>
<evidence type="ECO:0000313" key="3">
    <source>
        <dbReference type="Proteomes" id="UP000281547"/>
    </source>
</evidence>
<evidence type="ECO:0000313" key="2">
    <source>
        <dbReference type="EMBL" id="RUT30401.1"/>
    </source>
</evidence>